<feature type="domain" description="DnaB/C C-terminal" evidence="2">
    <location>
        <begin position="236"/>
        <end position="307"/>
    </location>
</feature>
<evidence type="ECO:0000256" key="1">
    <source>
        <dbReference type="ARBA" id="ARBA00093462"/>
    </source>
</evidence>
<evidence type="ECO:0000259" key="2">
    <source>
        <dbReference type="Pfam" id="PF07261"/>
    </source>
</evidence>
<protein>
    <submittedName>
        <fullName evidence="4">Chromosome replication initiation/membrane attachment protein</fullName>
    </submittedName>
</protein>
<dbReference type="Pfam" id="PF25888">
    <property type="entry name" value="WHD_DnaB"/>
    <property type="match status" value="1"/>
</dbReference>
<proteinExistence type="inferred from homology"/>
<comment type="similarity">
    <text evidence="1">Belongs to the DnaB/DnaD family.</text>
</comment>
<gene>
    <name evidence="4" type="primary">dnaB</name>
    <name evidence="4" type="ORF">SHM_26750</name>
</gene>
<organism evidence="4 5">
    <name type="scientific">Spiroplasma ixodetis</name>
    <dbReference type="NCBI Taxonomy" id="2141"/>
    <lineage>
        <taxon>Bacteria</taxon>
        <taxon>Bacillati</taxon>
        <taxon>Mycoplasmatota</taxon>
        <taxon>Mollicutes</taxon>
        <taxon>Entomoplasmatales</taxon>
        <taxon>Spiroplasmataceae</taxon>
        <taxon>Spiroplasma</taxon>
    </lineage>
</organism>
<dbReference type="Proteomes" id="UP001163387">
    <property type="component" value="Chromosome"/>
</dbReference>
<keyword evidence="5" id="KW-1185">Reference proteome</keyword>
<name>A0ABM8BYT4_9MOLU</name>
<dbReference type="RefSeq" id="WP_281748611.1">
    <property type="nucleotide sequence ID" value="NZ_AP026933.1"/>
</dbReference>
<dbReference type="InterPro" id="IPR006343">
    <property type="entry name" value="DnaB/C_C"/>
</dbReference>
<evidence type="ECO:0000313" key="4">
    <source>
        <dbReference type="EMBL" id="BDT05029.1"/>
    </source>
</evidence>
<feature type="domain" description="Replicative helicase loading/DNA remodeling protein DnaB N-terminal winged helix" evidence="3">
    <location>
        <begin position="9"/>
        <end position="164"/>
    </location>
</feature>
<dbReference type="InterPro" id="IPR058660">
    <property type="entry name" value="WHD_DnaB"/>
</dbReference>
<dbReference type="Pfam" id="PF07261">
    <property type="entry name" value="DnaB_2"/>
    <property type="match status" value="1"/>
</dbReference>
<dbReference type="EMBL" id="AP026933">
    <property type="protein sequence ID" value="BDT05029.1"/>
    <property type="molecule type" value="Genomic_DNA"/>
</dbReference>
<accession>A0ABM8BYT4</accession>
<evidence type="ECO:0000313" key="5">
    <source>
        <dbReference type="Proteomes" id="UP001163387"/>
    </source>
</evidence>
<sequence>MNMNRTINDIDIFKLNQSEYISNEDYQILFMLYQPIIGIEAINLYLTLVQEKLLTKRINLDFNHGRIKSLLKITSTQLLVAFQQLESVNLINTYYYSLKSTYIYQLCSPLSADDFFANTHLNSELLKQLGTLNYERQKFYFLKNDIEITENYVNITQQENTIPQSLKLKTALNNIYAKQEQTSISRPIYSFQNKNQINTMKVNLNSNGNTIISKDNSNVINTTLNLMQQKLPEEYLKNLTGKIPTDKLKTTLEILTNNFQLNNAVINCLIEYVWFKNNKRLEPNYIIKIAETFQENQINTIDDALSHLKLAYARSKKNPQQQFQQESLWSTTEQSTTNNFNKKLIKKYKVDNINKKDITLTQEEIKNILKEFDAY</sequence>
<reference evidence="4 5" key="1">
    <citation type="journal article" date="2022" name="Front. Microbiol.">
        <title>Male-killing mechanisms vary between Spiroplasma species.</title>
        <authorList>
            <person name="Arai H."/>
            <person name="Inoue M."/>
            <person name="Kageyama D."/>
        </authorList>
    </citation>
    <scope>NUCLEOTIDE SEQUENCE [LARGE SCALE GENOMIC DNA]</scope>
    <source>
        <strain evidence="5">sHm</strain>
    </source>
</reference>
<evidence type="ECO:0000259" key="3">
    <source>
        <dbReference type="Pfam" id="PF25888"/>
    </source>
</evidence>